<dbReference type="PANTHER" id="PTHR34781">
    <property type="entry name" value="TRANSMEMBRANE PROTEIN"/>
    <property type="match status" value="1"/>
</dbReference>
<proteinExistence type="predicted"/>
<accession>A0A6L2L8A3</accession>
<evidence type="ECO:0000313" key="2">
    <source>
        <dbReference type="EMBL" id="GEU56872.1"/>
    </source>
</evidence>
<dbReference type="PANTHER" id="PTHR34781:SF2">
    <property type="entry name" value="TRANSMEMBRANE PROTEIN"/>
    <property type="match status" value="1"/>
</dbReference>
<dbReference type="InterPro" id="IPR012337">
    <property type="entry name" value="RNaseH-like_sf"/>
</dbReference>
<feature type="transmembrane region" description="Helical" evidence="1">
    <location>
        <begin position="97"/>
        <end position="120"/>
    </location>
</feature>
<organism evidence="2">
    <name type="scientific">Tanacetum cinerariifolium</name>
    <name type="common">Dalmatian daisy</name>
    <name type="synonym">Chrysanthemum cinerariifolium</name>
    <dbReference type="NCBI Taxonomy" id="118510"/>
    <lineage>
        <taxon>Eukaryota</taxon>
        <taxon>Viridiplantae</taxon>
        <taxon>Streptophyta</taxon>
        <taxon>Embryophyta</taxon>
        <taxon>Tracheophyta</taxon>
        <taxon>Spermatophyta</taxon>
        <taxon>Magnoliopsida</taxon>
        <taxon>eudicotyledons</taxon>
        <taxon>Gunneridae</taxon>
        <taxon>Pentapetalae</taxon>
        <taxon>asterids</taxon>
        <taxon>campanulids</taxon>
        <taxon>Asterales</taxon>
        <taxon>Asteraceae</taxon>
        <taxon>Asteroideae</taxon>
        <taxon>Anthemideae</taxon>
        <taxon>Anthemidinae</taxon>
        <taxon>Tanacetum</taxon>
    </lineage>
</organism>
<protein>
    <submittedName>
        <fullName evidence="2">Transmembrane protein</fullName>
    </submittedName>
</protein>
<comment type="caution">
    <text evidence="2">The sequence shown here is derived from an EMBL/GenBank/DDBJ whole genome shotgun (WGS) entry which is preliminary data.</text>
</comment>
<gene>
    <name evidence="2" type="ORF">Tci_028850</name>
</gene>
<dbReference type="SUPFAM" id="SSF53098">
    <property type="entry name" value="Ribonuclease H-like"/>
    <property type="match status" value="1"/>
</dbReference>
<evidence type="ECO:0000256" key="1">
    <source>
        <dbReference type="SAM" id="Phobius"/>
    </source>
</evidence>
<keyword evidence="1" id="KW-1133">Transmembrane helix</keyword>
<dbReference type="EMBL" id="BKCJ010003736">
    <property type="protein sequence ID" value="GEU56872.1"/>
    <property type="molecule type" value="Genomic_DNA"/>
</dbReference>
<dbReference type="AlphaFoldDB" id="A0A6L2L8A3"/>
<reference evidence="2" key="1">
    <citation type="journal article" date="2019" name="Sci. Rep.">
        <title>Draft genome of Tanacetum cinerariifolium, the natural source of mosquito coil.</title>
        <authorList>
            <person name="Yamashiro T."/>
            <person name="Shiraishi A."/>
            <person name="Satake H."/>
            <person name="Nakayama K."/>
        </authorList>
    </citation>
    <scope>NUCLEOTIDE SEQUENCE</scope>
</reference>
<keyword evidence="1 2" id="KW-0812">Transmembrane</keyword>
<keyword evidence="1" id="KW-0472">Membrane</keyword>
<name>A0A6L2L8A3_TANCI</name>
<sequence>MMTRQQQQQHNHSHQDHQQSKALYELSSMILNIIRYPSSAADDVSRRQMTRQPALSQITPAGFASMLLGISLALMLCGSITFLLGFLLMPWVLGLVMLFYVCGIVSSLTMLGRAVFSLILPPPHTHPRKAAAVPAWKLLIDQEGFFVVQFLKGAEGFFCLGFQVRRQQEGDKVLQDLSTSRFWFKEVYLVVKFDRFEQGFRQMVLFDLFVQGFSVRVLLSSRILSTSLLLGFQFLIRGSALETGLLDFLVAAGGCRQVKVLEFFDCPGLRQVVEDLRELLHKILCLIQCCEGAQGDRETEVFQVSNDDTAVAQRRLEDKQPEEKTNTDCLSGVAKHLGVAGTQQQNGLVDETNVTLFANVRCFLIQSGLSKVFWVEDTTRSTYLVNMSPSSAIGLKKLVDMLRSFGWLASIKQGILEPVKVKCIFLGYHKSIVGNKLWRLDNITSKVLHRFEFEVKPLGDHTFEVEPQENVDQGAGLQEVQTQELMDYQLARDREQHLACELFGYREDSNEAAFVVVAVEKIYAHESLTFNNTVSCEAEIWATKGLLDKAKGNVLGMEVVKNQSGYTLRVSQSRFYNRRSLKANLQDMKTLSTTEAGYMTFTEAWKKKMRLKGLLTESRYELRSECVIHHSMSCLISYWEVNHSTPSSYFNRHVKQQIRLNRALTNPESGPKIRLVDGELKISYCITKVHGDKNLISLQTHNNAALQEKEEQRGKTPLTISTIMYPL</sequence>